<gene>
    <name evidence="1" type="ORF">S01H4_11249</name>
</gene>
<evidence type="ECO:0000313" key="1">
    <source>
        <dbReference type="EMBL" id="GAG71560.1"/>
    </source>
</evidence>
<dbReference type="PROSITE" id="PS00018">
    <property type="entry name" value="EF_HAND_1"/>
    <property type="match status" value="1"/>
</dbReference>
<feature type="non-terminal residue" evidence="1">
    <location>
        <position position="1"/>
    </location>
</feature>
<accession>X0ZP92</accession>
<organism evidence="1">
    <name type="scientific">marine sediment metagenome</name>
    <dbReference type="NCBI Taxonomy" id="412755"/>
    <lineage>
        <taxon>unclassified sequences</taxon>
        <taxon>metagenomes</taxon>
        <taxon>ecological metagenomes</taxon>
    </lineage>
</organism>
<dbReference type="Gene3D" id="1.10.1330.10">
    <property type="entry name" value="Dockerin domain"/>
    <property type="match status" value="1"/>
</dbReference>
<comment type="caution">
    <text evidence="1">The sequence shown here is derived from an EMBL/GenBank/DDBJ whole genome shotgun (WGS) entry which is preliminary data.</text>
</comment>
<reference evidence="1" key="1">
    <citation type="journal article" date="2014" name="Front. Microbiol.">
        <title>High frequency of phylogenetically diverse reductive dehalogenase-homologous genes in deep subseafloor sedimentary metagenomes.</title>
        <authorList>
            <person name="Kawai M."/>
            <person name="Futagami T."/>
            <person name="Toyoda A."/>
            <person name="Takaki Y."/>
            <person name="Nishi S."/>
            <person name="Hori S."/>
            <person name="Arai W."/>
            <person name="Tsubouchi T."/>
            <person name="Morono Y."/>
            <person name="Uchiyama I."/>
            <person name="Ito T."/>
            <person name="Fujiyama A."/>
            <person name="Inagaki F."/>
            <person name="Takami H."/>
        </authorList>
    </citation>
    <scope>NUCLEOTIDE SEQUENCE</scope>
    <source>
        <strain evidence="1">Expedition CK06-06</strain>
    </source>
</reference>
<dbReference type="AlphaFoldDB" id="X0ZP92"/>
<dbReference type="SUPFAM" id="SSF63446">
    <property type="entry name" value="Type I dockerin domain"/>
    <property type="match status" value="1"/>
</dbReference>
<sequence>PQNCIYYGCYHNRAFYRADGSKIADINNLPMKPAQADKVYDAAISGARAWIWDIAIDSAGNPVIVYSTIPKHNDPRYNTIKFGWMGWAFDSYGHTFLDSQFQDGAGYDVRIDGAGSSYYDFTVKWTLVLKACPCAVILIKDAGDNVVFKGTMEDDGETEIPLSEYLYTSFGNTYYTPHTVIVTNPGQEPVETVVTMDHRQSLEICQSDGEANLNGDCYKVDAADFAILSSHWHEANCDSQNDWCDGADMSGDGVVDYNDLRVLRGNWLNGTVLPIELTGNLNCDCVVDFA</sequence>
<evidence type="ECO:0008006" key="2">
    <source>
        <dbReference type="Google" id="ProtNLM"/>
    </source>
</evidence>
<dbReference type="EMBL" id="BART01004502">
    <property type="protein sequence ID" value="GAG71560.1"/>
    <property type="molecule type" value="Genomic_DNA"/>
</dbReference>
<dbReference type="InterPro" id="IPR018247">
    <property type="entry name" value="EF_Hand_1_Ca_BS"/>
</dbReference>
<protein>
    <recommendedName>
        <fullName evidence="2">Dockerin domain-containing protein</fullName>
    </recommendedName>
</protein>
<proteinExistence type="predicted"/>
<name>X0ZP92_9ZZZZ</name>
<feature type="non-terminal residue" evidence="1">
    <location>
        <position position="290"/>
    </location>
</feature>
<dbReference type="InterPro" id="IPR036439">
    <property type="entry name" value="Dockerin_dom_sf"/>
</dbReference>
<dbReference type="GO" id="GO:0000272">
    <property type="term" value="P:polysaccharide catabolic process"/>
    <property type="evidence" value="ECO:0007669"/>
    <property type="project" value="InterPro"/>
</dbReference>